<evidence type="ECO:0000313" key="2">
    <source>
        <dbReference type="Proteomes" id="UP000502345"/>
    </source>
</evidence>
<evidence type="ECO:0000313" key="1">
    <source>
        <dbReference type="EMBL" id="QIP37351.1"/>
    </source>
</evidence>
<reference evidence="1 2" key="1">
    <citation type="submission" date="2020-03" db="EMBL/GenBank/DDBJ databases">
        <title>Screen low temperature-resistant strains for efficient degradation of petroleum hydrocarbons under the low temperature.</title>
        <authorList>
            <person name="Wang Y."/>
            <person name="Chen J."/>
        </authorList>
    </citation>
    <scope>NUCLEOTIDE SEQUENCE [LARGE SCALE GENOMIC DNA]</scope>
    <source>
        <strain evidence="1 2">KB1</strain>
    </source>
</reference>
<dbReference type="AlphaFoldDB" id="A0A6G9CL00"/>
<proteinExistence type="predicted"/>
<gene>
    <name evidence="1" type="ORF">G9444_0107</name>
</gene>
<sequence>MAQLWMLEDLEPWRDTPMPGDTCEPTTYWASPEMLDLPAEVCCEIDARIATVTLDGRTEHIAHLGHGFTTLIGDDVGSVGEVRLRGCLVWDRYLWTQYRTQPTGRMRVKARPGHLIQHETLLTTIHSGLFNVVFDGPTVYCETGQVPTNFGVRWNTLVVELETWP</sequence>
<name>A0A6G9CL00_RHOER</name>
<protein>
    <submittedName>
        <fullName evidence="1">Uncharacterized protein</fullName>
    </submittedName>
</protein>
<organism evidence="1 2">
    <name type="scientific">Rhodococcus erythropolis</name>
    <name type="common">Arthrobacter picolinophilus</name>
    <dbReference type="NCBI Taxonomy" id="1833"/>
    <lineage>
        <taxon>Bacteria</taxon>
        <taxon>Bacillati</taxon>
        <taxon>Actinomycetota</taxon>
        <taxon>Actinomycetes</taxon>
        <taxon>Mycobacteriales</taxon>
        <taxon>Nocardiaceae</taxon>
        <taxon>Rhodococcus</taxon>
        <taxon>Rhodococcus erythropolis group</taxon>
    </lineage>
</organism>
<accession>A0A6G9CL00</accession>
<dbReference type="Proteomes" id="UP000502345">
    <property type="component" value="Chromosome"/>
</dbReference>
<dbReference type="RefSeq" id="WP_166501587.1">
    <property type="nucleotide sequence ID" value="NZ_CP050124.1"/>
</dbReference>
<dbReference type="EMBL" id="CP050124">
    <property type="protein sequence ID" value="QIP37351.1"/>
    <property type="molecule type" value="Genomic_DNA"/>
</dbReference>